<dbReference type="AlphaFoldDB" id="A0A918DW28"/>
<feature type="transmembrane region" description="Helical" evidence="5">
    <location>
        <begin position="214"/>
        <end position="238"/>
    </location>
</feature>
<dbReference type="RefSeq" id="WP_188861617.1">
    <property type="nucleotide sequence ID" value="NZ_BMLT01000008.1"/>
</dbReference>
<evidence type="ECO:0000256" key="4">
    <source>
        <dbReference type="ARBA" id="ARBA00023136"/>
    </source>
</evidence>
<comment type="caution">
    <text evidence="6">The sequence shown here is derived from an EMBL/GenBank/DDBJ whole genome shotgun (WGS) entry which is preliminary data.</text>
</comment>
<proteinExistence type="predicted"/>
<evidence type="ECO:0000256" key="5">
    <source>
        <dbReference type="SAM" id="Phobius"/>
    </source>
</evidence>
<feature type="transmembrane region" description="Helical" evidence="5">
    <location>
        <begin position="70"/>
        <end position="90"/>
    </location>
</feature>
<dbReference type="Proteomes" id="UP000599578">
    <property type="component" value="Unassembled WGS sequence"/>
</dbReference>
<keyword evidence="7" id="KW-1185">Reference proteome</keyword>
<dbReference type="PANTHER" id="PTHR30249">
    <property type="entry name" value="PUTATIVE SEROTONIN TRANSPORTER"/>
    <property type="match status" value="1"/>
</dbReference>
<feature type="transmembrane region" description="Helical" evidence="5">
    <location>
        <begin position="102"/>
        <end position="125"/>
    </location>
</feature>
<dbReference type="Pfam" id="PF04172">
    <property type="entry name" value="LrgB"/>
    <property type="match status" value="1"/>
</dbReference>
<reference evidence="6 7" key="1">
    <citation type="journal article" date="2014" name="Int. J. Syst. Evol. Microbiol.">
        <title>Complete genome sequence of Corynebacterium casei LMG S-19264T (=DSM 44701T), isolated from a smear-ripened cheese.</title>
        <authorList>
            <consortium name="US DOE Joint Genome Institute (JGI-PGF)"/>
            <person name="Walter F."/>
            <person name="Albersmeier A."/>
            <person name="Kalinowski J."/>
            <person name="Ruckert C."/>
        </authorList>
    </citation>
    <scope>NUCLEOTIDE SEQUENCE [LARGE SCALE GENOMIC DNA]</scope>
    <source>
        <strain evidence="6 7">CGMCC 1.7286</strain>
    </source>
</reference>
<organism evidence="6 7">
    <name type="scientific">Marinobacterium nitratireducens</name>
    <dbReference type="NCBI Taxonomy" id="518897"/>
    <lineage>
        <taxon>Bacteria</taxon>
        <taxon>Pseudomonadati</taxon>
        <taxon>Pseudomonadota</taxon>
        <taxon>Gammaproteobacteria</taxon>
        <taxon>Oceanospirillales</taxon>
        <taxon>Oceanospirillaceae</taxon>
        <taxon>Marinobacterium</taxon>
    </lineage>
</organism>
<keyword evidence="3 5" id="KW-1133">Transmembrane helix</keyword>
<evidence type="ECO:0000256" key="1">
    <source>
        <dbReference type="ARBA" id="ARBA00004141"/>
    </source>
</evidence>
<feature type="transmembrane region" description="Helical" evidence="5">
    <location>
        <begin position="16"/>
        <end position="34"/>
    </location>
</feature>
<name>A0A918DW28_9GAMM</name>
<keyword evidence="4 5" id="KW-0472">Membrane</keyword>
<feature type="transmembrane region" description="Helical" evidence="5">
    <location>
        <begin position="190"/>
        <end position="208"/>
    </location>
</feature>
<accession>A0A918DW28</accession>
<gene>
    <name evidence="6" type="ORF">GCM10011348_32110</name>
</gene>
<feature type="transmembrane region" description="Helical" evidence="5">
    <location>
        <begin position="158"/>
        <end position="178"/>
    </location>
</feature>
<comment type="subcellular location">
    <subcellularLocation>
        <location evidence="1">Membrane</location>
        <topology evidence="1">Multi-pass membrane protein</topology>
    </subcellularLocation>
</comment>
<evidence type="ECO:0000256" key="3">
    <source>
        <dbReference type="ARBA" id="ARBA00022989"/>
    </source>
</evidence>
<sequence>MSLEPLAFWVYLERNPLIWLLVTLSAFVLAQWLHRSARYSPWLNPVATTVCLLVLFLSLTGVSYEDYFAGAQFIHVMLGPAVVCMALPMWQSRQSLRRSLPALLPALLAGSLVSVLSALGLAWLFGLDRSLLLTLVPKSVTAPVAMGIAQDIGGIPELAAVICAVTGIFGAVLSLPLMQRLRIRDRRARGLALGVNAHGIGTAAAFQQHVVTGVYSSIGMAMNAVLTAVLAGTLLLIWL</sequence>
<dbReference type="InterPro" id="IPR007300">
    <property type="entry name" value="CidB/LrgB"/>
</dbReference>
<evidence type="ECO:0000256" key="2">
    <source>
        <dbReference type="ARBA" id="ARBA00022692"/>
    </source>
</evidence>
<feature type="transmembrane region" description="Helical" evidence="5">
    <location>
        <begin position="46"/>
        <end position="64"/>
    </location>
</feature>
<evidence type="ECO:0000313" key="6">
    <source>
        <dbReference type="EMBL" id="GGO84873.1"/>
    </source>
</evidence>
<keyword evidence="2 5" id="KW-0812">Transmembrane</keyword>
<evidence type="ECO:0000313" key="7">
    <source>
        <dbReference type="Proteomes" id="UP000599578"/>
    </source>
</evidence>
<dbReference type="GO" id="GO:0016020">
    <property type="term" value="C:membrane"/>
    <property type="evidence" value="ECO:0007669"/>
    <property type="project" value="UniProtKB-SubCell"/>
</dbReference>
<dbReference type="PANTHER" id="PTHR30249:SF0">
    <property type="entry name" value="PLASTIDAL GLYCOLATE_GLYCERATE TRANSLOCATOR 1, CHLOROPLASTIC"/>
    <property type="match status" value="1"/>
</dbReference>
<protein>
    <submittedName>
        <fullName evidence="6">Membrane protein</fullName>
    </submittedName>
</protein>
<dbReference type="EMBL" id="BMLT01000008">
    <property type="protein sequence ID" value="GGO84873.1"/>
    <property type="molecule type" value="Genomic_DNA"/>
</dbReference>